<proteinExistence type="predicted"/>
<comment type="caution">
    <text evidence="2">The sequence shown here is derived from an EMBL/GenBank/DDBJ whole genome shotgun (WGS) entry which is preliminary data.</text>
</comment>
<feature type="signal peptide" evidence="1">
    <location>
        <begin position="1"/>
        <end position="32"/>
    </location>
</feature>
<gene>
    <name evidence="2" type="ORF">KGQ19_29780</name>
</gene>
<dbReference type="InterPro" id="IPR023296">
    <property type="entry name" value="Glyco_hydro_beta-prop_sf"/>
</dbReference>
<evidence type="ECO:0000313" key="3">
    <source>
        <dbReference type="Proteomes" id="UP000730482"/>
    </source>
</evidence>
<protein>
    <recommendedName>
        <fullName evidence="4">Secreted protein</fullName>
    </recommendedName>
</protein>
<sequence length="535" mass="55365">MRIYLASKRRLAVSALALAGGSALLVPATAMAAGRHHGGQPTTWTLSGQVTPASLKGGPWTLGQTPATYGSPDAGYCDAAGKVTRNPGTELFQPAYFPNVTGSGQHLRGFFDYRPKDTDEAVLAAESDDGGKTWTYQGQALESQKGQCPSPALNDDGQGHPTVLHVDGKDFLYTLTRPTADTPGSQLLVHKIDADAKNPLAKLPAAQAVGTGAKTTLTAAVTLPAATIPAADTSAFEIPGTVRIQTSAGLQDVHCTDSTDTAFTGCTGGKGTAAGGAAAVTYPVVPADTQATTGLISPDGILGVLPGKDGHSATVLYVEKQLDYFKSADQANACAVPFATLNQIGEGKNKAPYYGNNEDRSTVRTATTRDGIHFTDNGPVNGLGDNEGTGATATRFLSPSGTVVKNPDGTLGLFYGAGNCYDGDSDGFHYIGYATSKDGVNWKIVDGFTNPLLSVDTAFPKTSPAQYYSGRIYGPQVVLGRDGKTATMVFAGYRTPKPLPKPGTVLGTDPSAQYTVGANDPASYRSILTVTLTAK</sequence>
<dbReference type="SUPFAM" id="SSF75005">
    <property type="entry name" value="Arabinanase/levansucrase/invertase"/>
    <property type="match status" value="1"/>
</dbReference>
<evidence type="ECO:0008006" key="4">
    <source>
        <dbReference type="Google" id="ProtNLM"/>
    </source>
</evidence>
<keyword evidence="3" id="KW-1185">Reference proteome</keyword>
<dbReference type="Proteomes" id="UP000730482">
    <property type="component" value="Unassembled WGS sequence"/>
</dbReference>
<feature type="chain" id="PRO_5046700262" description="Secreted protein" evidence="1">
    <location>
        <begin position="33"/>
        <end position="535"/>
    </location>
</feature>
<name>A0ABS5KYD6_9ACTN</name>
<accession>A0ABS5KYD6</accession>
<dbReference type="Gene3D" id="2.115.10.20">
    <property type="entry name" value="Glycosyl hydrolase domain, family 43"/>
    <property type="match status" value="1"/>
</dbReference>
<evidence type="ECO:0000256" key="1">
    <source>
        <dbReference type="SAM" id="SignalP"/>
    </source>
</evidence>
<dbReference type="EMBL" id="JAAFYZ010000125">
    <property type="protein sequence ID" value="MBS2551068.1"/>
    <property type="molecule type" value="Genomic_DNA"/>
</dbReference>
<keyword evidence="1" id="KW-0732">Signal</keyword>
<dbReference type="RefSeq" id="WP_212015039.1">
    <property type="nucleotide sequence ID" value="NZ_JAAFYZ010000125.1"/>
</dbReference>
<reference evidence="2 3" key="1">
    <citation type="submission" date="2020-02" db="EMBL/GenBank/DDBJ databases">
        <title>Acidophilic actinobacteria isolated from forest soil.</title>
        <authorList>
            <person name="Golinska P."/>
        </authorList>
    </citation>
    <scope>NUCLEOTIDE SEQUENCE [LARGE SCALE GENOMIC DNA]</scope>
    <source>
        <strain evidence="2 3">NL8</strain>
    </source>
</reference>
<evidence type="ECO:0000313" key="2">
    <source>
        <dbReference type="EMBL" id="MBS2551068.1"/>
    </source>
</evidence>
<organism evidence="2 3">
    <name type="scientific">Catenulispora pinistramenti</name>
    <dbReference type="NCBI Taxonomy" id="2705254"/>
    <lineage>
        <taxon>Bacteria</taxon>
        <taxon>Bacillati</taxon>
        <taxon>Actinomycetota</taxon>
        <taxon>Actinomycetes</taxon>
        <taxon>Catenulisporales</taxon>
        <taxon>Catenulisporaceae</taxon>
        <taxon>Catenulispora</taxon>
    </lineage>
</organism>